<comment type="similarity">
    <text evidence="10">Belongs to the 'phage' integrase family. XerC subfamily.</text>
</comment>
<dbReference type="PANTHER" id="PTHR30349">
    <property type="entry name" value="PHAGE INTEGRASE-RELATED"/>
    <property type="match status" value="1"/>
</dbReference>
<evidence type="ECO:0000256" key="9">
    <source>
        <dbReference type="ARBA" id="ARBA00023306"/>
    </source>
</evidence>
<dbReference type="InterPro" id="IPR011010">
    <property type="entry name" value="DNA_brk_join_enz"/>
</dbReference>
<evidence type="ECO:0000256" key="6">
    <source>
        <dbReference type="ARBA" id="ARBA00022908"/>
    </source>
</evidence>
<proteinExistence type="inferred from homology"/>
<dbReference type="Pfam" id="PF00589">
    <property type="entry name" value="Phage_integrase"/>
    <property type="match status" value="1"/>
</dbReference>
<dbReference type="InterPro" id="IPR044068">
    <property type="entry name" value="CB"/>
</dbReference>
<dbReference type="InterPro" id="IPR010998">
    <property type="entry name" value="Integrase_recombinase_N"/>
</dbReference>
<dbReference type="OrthoDB" id="9801717at2"/>
<feature type="domain" description="Tyr recombinase" evidence="11">
    <location>
        <begin position="107"/>
        <end position="290"/>
    </location>
</feature>
<dbReference type="InterPro" id="IPR002104">
    <property type="entry name" value="Integrase_catalytic"/>
</dbReference>
<dbReference type="InterPro" id="IPR050090">
    <property type="entry name" value="Tyrosine_recombinase_XerCD"/>
</dbReference>
<feature type="active site" description="O-(3'-phospho-DNA)-tyrosine intermediate" evidence="10">
    <location>
        <position position="277"/>
    </location>
</feature>
<feature type="domain" description="Core-binding (CB)" evidence="12">
    <location>
        <begin position="1"/>
        <end position="86"/>
    </location>
</feature>
<dbReference type="RefSeq" id="WP_160197100.1">
    <property type="nucleotide sequence ID" value="NZ_QXXA01000007.1"/>
</dbReference>
<evidence type="ECO:0000256" key="1">
    <source>
        <dbReference type="ARBA" id="ARBA00004496"/>
    </source>
</evidence>
<comment type="function">
    <text evidence="10">Site-specific tyrosine recombinase, which acts by catalyzing the cutting and rejoining of the recombining DNA molecules. The XerC-XerD complex is essential to convert dimers of the bacterial chromosome into monomers to permit their segregation at cell division. It also contributes to the segregational stability of plasmids.</text>
</comment>
<dbReference type="PROSITE" id="PS51898">
    <property type="entry name" value="TYR_RECOMBINASE"/>
    <property type="match status" value="1"/>
</dbReference>
<dbReference type="NCBIfam" id="NF001399">
    <property type="entry name" value="PRK00283.1"/>
    <property type="match status" value="1"/>
</dbReference>
<dbReference type="InterPro" id="IPR023009">
    <property type="entry name" value="Tyrosine_recombinase_XerC/XerD"/>
</dbReference>
<dbReference type="AlphaFoldDB" id="A0A845R212"/>
<evidence type="ECO:0000256" key="10">
    <source>
        <dbReference type="HAMAP-Rule" id="MF_01808"/>
    </source>
</evidence>
<feature type="active site" evidence="10">
    <location>
        <position position="268"/>
    </location>
</feature>
<dbReference type="SUPFAM" id="SSF56349">
    <property type="entry name" value="DNA breaking-rejoining enzymes"/>
    <property type="match status" value="1"/>
</dbReference>
<dbReference type="Pfam" id="PF02899">
    <property type="entry name" value="Phage_int_SAM_1"/>
    <property type="match status" value="1"/>
</dbReference>
<evidence type="ECO:0000256" key="2">
    <source>
        <dbReference type="ARBA" id="ARBA00010450"/>
    </source>
</evidence>
<organism evidence="13 14">
    <name type="scientific">Senegalia massiliensis</name>
    <dbReference type="NCBI Taxonomy" id="1720316"/>
    <lineage>
        <taxon>Bacteria</taxon>
        <taxon>Bacillati</taxon>
        <taxon>Bacillota</taxon>
        <taxon>Clostridia</taxon>
        <taxon>Eubacteriales</taxon>
        <taxon>Clostridiaceae</taxon>
        <taxon>Senegalia</taxon>
    </lineage>
</organism>
<comment type="similarity">
    <text evidence="2">Belongs to the 'phage' integrase family. XerD subfamily.</text>
</comment>
<keyword evidence="9 10" id="KW-0131">Cell cycle</keyword>
<dbReference type="CDD" id="cd00798">
    <property type="entry name" value="INT_XerDC_C"/>
    <property type="match status" value="1"/>
</dbReference>
<evidence type="ECO:0000256" key="7">
    <source>
        <dbReference type="ARBA" id="ARBA00023125"/>
    </source>
</evidence>
<dbReference type="InterPro" id="IPR011932">
    <property type="entry name" value="Recomb_XerD"/>
</dbReference>
<keyword evidence="7 10" id="KW-0238">DNA-binding</keyword>
<dbReference type="GO" id="GO:0007059">
    <property type="term" value="P:chromosome segregation"/>
    <property type="evidence" value="ECO:0007669"/>
    <property type="project" value="UniProtKB-UniRule"/>
</dbReference>
<dbReference type="InterPro" id="IPR004107">
    <property type="entry name" value="Integrase_SAM-like_N"/>
</dbReference>
<keyword evidence="8 10" id="KW-0233">DNA recombination</keyword>
<accession>A0A845R212</accession>
<comment type="caution">
    <text evidence="10">Lacks conserved residue(s) required for the propagation of feature annotation.</text>
</comment>
<comment type="caution">
    <text evidence="13">The sequence shown here is derived from an EMBL/GenBank/DDBJ whole genome shotgun (WGS) entry which is preliminary data.</text>
</comment>
<dbReference type="PANTHER" id="PTHR30349:SF81">
    <property type="entry name" value="TYROSINE RECOMBINASE XERC"/>
    <property type="match status" value="1"/>
</dbReference>
<dbReference type="Proteomes" id="UP000467132">
    <property type="component" value="Unassembled WGS sequence"/>
</dbReference>
<dbReference type="EMBL" id="QXXA01000007">
    <property type="protein sequence ID" value="NBI06613.1"/>
    <property type="molecule type" value="Genomic_DNA"/>
</dbReference>
<reference evidence="13 14" key="1">
    <citation type="submission" date="2018-08" db="EMBL/GenBank/DDBJ databases">
        <title>Murine metabolic-syndrome-specific gut microbial biobank.</title>
        <authorList>
            <person name="Liu C."/>
        </authorList>
    </citation>
    <scope>NUCLEOTIDE SEQUENCE [LARGE SCALE GENOMIC DNA]</scope>
    <source>
        <strain evidence="13 14">583</strain>
    </source>
</reference>
<keyword evidence="14" id="KW-1185">Reference proteome</keyword>
<comment type="subcellular location">
    <subcellularLocation>
        <location evidence="1 10">Cytoplasm</location>
    </subcellularLocation>
</comment>
<evidence type="ECO:0000313" key="13">
    <source>
        <dbReference type="EMBL" id="NBI06613.1"/>
    </source>
</evidence>
<comment type="subunit">
    <text evidence="10">Forms a cyclic heterotetrameric complex composed of two molecules of XerC and two molecules of XerD.</text>
</comment>
<dbReference type="Gene3D" id="1.10.443.10">
    <property type="entry name" value="Intergrase catalytic core"/>
    <property type="match status" value="1"/>
</dbReference>
<dbReference type="GO" id="GO:0051301">
    <property type="term" value="P:cell division"/>
    <property type="evidence" value="ECO:0007669"/>
    <property type="project" value="UniProtKB-KW"/>
</dbReference>
<evidence type="ECO:0000256" key="3">
    <source>
        <dbReference type="ARBA" id="ARBA00022490"/>
    </source>
</evidence>
<dbReference type="InterPro" id="IPR013762">
    <property type="entry name" value="Integrase-like_cat_sf"/>
</dbReference>
<dbReference type="GO" id="GO:0006313">
    <property type="term" value="P:DNA transposition"/>
    <property type="evidence" value="ECO:0007669"/>
    <property type="project" value="UniProtKB-UniRule"/>
</dbReference>
<dbReference type="NCBIfam" id="TIGR02225">
    <property type="entry name" value="recomb_XerD"/>
    <property type="match status" value="1"/>
</dbReference>
<keyword evidence="5 10" id="KW-0159">Chromosome partition</keyword>
<keyword evidence="3 10" id="KW-0963">Cytoplasm</keyword>
<evidence type="ECO:0000256" key="5">
    <source>
        <dbReference type="ARBA" id="ARBA00022829"/>
    </source>
</evidence>
<sequence length="296" mass="34567">MNILTTEFIDYIKWDKELSQNTIECYTRDLNQFINYLNENDVTEDLKEISQTTIITYMLYLERKGRASSTISRRLASIRAFYQYLLNKNLIKKDPTLNLKSPKKNKKIPETLTLKEVDMFLEQPNISTTKGIRDKAMLELLYATGLKVSELLKLKIEDIDLDLGLVITSKEFTNERVIPIGNIALNSLKLYLNEFRRKFVKDKDQNYLFLNYNGNPLTRQGFWKIIKYYKKKASIDKKITPRILRHSFASHLLENGADLKSVQTLLGHADISSTQIYANTDNKRLNEVYKRAHPRA</sequence>
<name>A0A845R212_9CLOT</name>
<evidence type="ECO:0000259" key="12">
    <source>
        <dbReference type="PROSITE" id="PS51900"/>
    </source>
</evidence>
<evidence type="ECO:0000259" key="11">
    <source>
        <dbReference type="PROSITE" id="PS51898"/>
    </source>
</evidence>
<dbReference type="Gene3D" id="1.10.150.130">
    <property type="match status" value="1"/>
</dbReference>
<dbReference type="GO" id="GO:0009037">
    <property type="term" value="F:tyrosine-based site-specific recombinase activity"/>
    <property type="evidence" value="ECO:0007669"/>
    <property type="project" value="UniProtKB-UniRule"/>
</dbReference>
<evidence type="ECO:0000256" key="4">
    <source>
        <dbReference type="ARBA" id="ARBA00022618"/>
    </source>
</evidence>
<feature type="active site" evidence="10">
    <location>
        <position position="245"/>
    </location>
</feature>
<gene>
    <name evidence="13" type="primary">xerD</name>
    <name evidence="10" type="synonym">xerC</name>
    <name evidence="13" type="ORF">D3Z33_07030</name>
</gene>
<evidence type="ECO:0000256" key="8">
    <source>
        <dbReference type="ARBA" id="ARBA00023172"/>
    </source>
</evidence>
<dbReference type="GO" id="GO:0005737">
    <property type="term" value="C:cytoplasm"/>
    <property type="evidence" value="ECO:0007669"/>
    <property type="project" value="UniProtKB-SubCell"/>
</dbReference>
<keyword evidence="4 10" id="KW-0132">Cell division</keyword>
<protein>
    <recommendedName>
        <fullName evidence="10">Tyrosine recombinase XerC</fullName>
    </recommendedName>
</protein>
<dbReference type="GO" id="GO:0003677">
    <property type="term" value="F:DNA binding"/>
    <property type="evidence" value="ECO:0007669"/>
    <property type="project" value="UniProtKB-UniRule"/>
</dbReference>
<dbReference type="HAMAP" id="MF_01808">
    <property type="entry name" value="Recomb_XerC_XerD"/>
    <property type="match status" value="1"/>
</dbReference>
<dbReference type="PROSITE" id="PS51900">
    <property type="entry name" value="CB"/>
    <property type="match status" value="1"/>
</dbReference>
<keyword evidence="6 10" id="KW-0229">DNA integration</keyword>
<evidence type="ECO:0000313" key="14">
    <source>
        <dbReference type="Proteomes" id="UP000467132"/>
    </source>
</evidence>